<accession>A0A7H0JY79</accession>
<keyword evidence="2" id="KW-1133">Transmembrane helix</keyword>
<feature type="compositionally biased region" description="Low complexity" evidence="1">
    <location>
        <begin position="127"/>
        <end position="162"/>
    </location>
</feature>
<proteinExistence type="predicted"/>
<evidence type="ECO:0000313" key="5">
    <source>
        <dbReference type="EMBL" id="QNP89995.1"/>
    </source>
</evidence>
<feature type="compositionally biased region" description="Acidic residues" evidence="1">
    <location>
        <begin position="45"/>
        <end position="58"/>
    </location>
</feature>
<feature type="transmembrane region" description="Helical" evidence="2">
    <location>
        <begin position="98"/>
        <end position="117"/>
    </location>
</feature>
<dbReference type="Proteomes" id="UP000516235">
    <property type="component" value="Chromosome"/>
</dbReference>
<feature type="compositionally biased region" description="Acidic residues" evidence="1">
    <location>
        <begin position="24"/>
        <end position="34"/>
    </location>
</feature>
<keyword evidence="2" id="KW-0812">Transmembrane</keyword>
<dbReference type="EMBL" id="JACMYE010000002">
    <property type="protein sequence ID" value="MBC3178307.1"/>
    <property type="molecule type" value="Genomic_DNA"/>
</dbReference>
<evidence type="ECO:0000256" key="2">
    <source>
        <dbReference type="SAM" id="Phobius"/>
    </source>
</evidence>
<dbReference type="Gene3D" id="3.30.70.2390">
    <property type="match status" value="1"/>
</dbReference>
<reference evidence="6 7" key="1">
    <citation type="submission" date="2020-08" db="EMBL/GenBank/DDBJ databases">
        <title>novel species in genus Corynebacterium.</title>
        <authorList>
            <person name="Zhang G."/>
        </authorList>
    </citation>
    <scope>NUCLEOTIDE SEQUENCE [LARGE SCALE GENOMIC DNA]</scope>
    <source>
        <strain evidence="5">Zg-917</strain>
        <strain evidence="6 7">zg-917</strain>
    </source>
</reference>
<feature type="domain" description="LytR/CpsA/Psr regulator C-terminal" evidence="3">
    <location>
        <begin position="221"/>
        <end position="304"/>
    </location>
</feature>
<organism evidence="5 6">
    <name type="scientific">Corynebacterium lujinxingii</name>
    <dbReference type="NCBI Taxonomy" id="2763010"/>
    <lineage>
        <taxon>Bacteria</taxon>
        <taxon>Bacillati</taxon>
        <taxon>Actinomycetota</taxon>
        <taxon>Actinomycetes</taxon>
        <taxon>Mycobacteriales</taxon>
        <taxon>Corynebacteriaceae</taxon>
        <taxon>Corynebacterium</taxon>
    </lineage>
</organism>
<dbReference type="Proteomes" id="UP000642876">
    <property type="component" value="Unassembled WGS sequence"/>
</dbReference>
<feature type="compositionally biased region" description="Basic and acidic residues" evidence="1">
    <location>
        <begin position="35"/>
        <end position="44"/>
    </location>
</feature>
<dbReference type="EMBL" id="CP061032">
    <property type="protein sequence ID" value="QNP89995.1"/>
    <property type="molecule type" value="Genomic_DNA"/>
</dbReference>
<feature type="region of interest" description="Disordered" evidence="1">
    <location>
        <begin position="1"/>
        <end position="91"/>
    </location>
</feature>
<keyword evidence="2" id="KW-0472">Membrane</keyword>
<feature type="region of interest" description="Disordered" evidence="1">
    <location>
        <begin position="124"/>
        <end position="214"/>
    </location>
</feature>
<evidence type="ECO:0000313" key="7">
    <source>
        <dbReference type="Proteomes" id="UP000642876"/>
    </source>
</evidence>
<dbReference type="RefSeq" id="WP_171193761.1">
    <property type="nucleotide sequence ID" value="NZ_CP061032.1"/>
</dbReference>
<dbReference type="Pfam" id="PF13399">
    <property type="entry name" value="LytR_C"/>
    <property type="match status" value="1"/>
</dbReference>
<dbReference type="KEGG" id="cluj:IAU68_10115"/>
<evidence type="ECO:0000313" key="4">
    <source>
        <dbReference type="EMBL" id="MBC3178307.1"/>
    </source>
</evidence>
<gene>
    <name evidence="4" type="ORF">H7348_03080</name>
    <name evidence="5" type="ORF">IAU68_10115</name>
</gene>
<sequence length="326" mass="33866">MTRDQDGNEPFDYDSTDSARYDEPLDAEIVDEPEDYRGAHRRDDDADYIEPDYDEGSDYVDGNYINAPAEETERRGSTAVAAGAGSGAAAGGLPRRGLAMILIAVAALLLLWALWAMTQKGGDDNAADNAASTETSTSTEVVAPSPAQADGQQQEGQAGASQDPNAPASETAPRDPNAPASETAPRDPNAQDDNARDGDAQAPAPAAPAPQGAQLNSGNAEVFVYNNSGVADLASRTADQLQGQFRVANQSPDAAAMNMPEQQYGVFPETYVFFDPATPGAEQVAADIARRVGGTARAKNDIPEGAVSLPEQAANNRSAVAVVLAG</sequence>
<dbReference type="AlphaFoldDB" id="A0A7H0JY79"/>
<protein>
    <submittedName>
        <fullName evidence="5">LytR C-terminal domain-containing protein</fullName>
    </submittedName>
</protein>
<name>A0A7H0JY79_9CORY</name>
<evidence type="ECO:0000313" key="6">
    <source>
        <dbReference type="Proteomes" id="UP000516235"/>
    </source>
</evidence>
<dbReference type="InterPro" id="IPR027381">
    <property type="entry name" value="LytR/CpsA/Psr_C"/>
</dbReference>
<keyword evidence="7" id="KW-1185">Reference proteome</keyword>
<evidence type="ECO:0000256" key="1">
    <source>
        <dbReference type="SAM" id="MobiDB-lite"/>
    </source>
</evidence>
<evidence type="ECO:0000259" key="3">
    <source>
        <dbReference type="Pfam" id="PF13399"/>
    </source>
</evidence>
<feature type="compositionally biased region" description="Low complexity" evidence="1">
    <location>
        <begin position="200"/>
        <end position="214"/>
    </location>
</feature>